<feature type="region of interest" description="Disordered" evidence="1">
    <location>
        <begin position="48"/>
        <end position="73"/>
    </location>
</feature>
<accession>A0A511JFL7</accession>
<dbReference type="Proteomes" id="UP000321049">
    <property type="component" value="Unassembled WGS sequence"/>
</dbReference>
<dbReference type="EMBL" id="BJWH01000001">
    <property type="protein sequence ID" value="GEL96794.1"/>
    <property type="molecule type" value="Genomic_DNA"/>
</dbReference>
<gene>
    <name evidence="2" type="ORF">CTE05_03410</name>
</gene>
<organism evidence="2 3">
    <name type="scientific">Cellulomonas terrae</name>
    <dbReference type="NCBI Taxonomy" id="311234"/>
    <lineage>
        <taxon>Bacteria</taxon>
        <taxon>Bacillati</taxon>
        <taxon>Actinomycetota</taxon>
        <taxon>Actinomycetes</taxon>
        <taxon>Micrococcales</taxon>
        <taxon>Cellulomonadaceae</taxon>
        <taxon>Cellulomonas</taxon>
    </lineage>
</organism>
<sequence length="73" mass="7510">MHPFLRRSVQTVIISGGMAAIALELAGAAAAVAMAVVAVAASPAVTRTFHWPTDRGPSTLTEVPTQRTAPPES</sequence>
<name>A0A511JFL7_9CELL</name>
<feature type="compositionally biased region" description="Polar residues" evidence="1">
    <location>
        <begin position="56"/>
        <end position="73"/>
    </location>
</feature>
<dbReference type="AlphaFoldDB" id="A0A511JFL7"/>
<proteinExistence type="predicted"/>
<protein>
    <submittedName>
        <fullName evidence="2">Uncharacterized protein</fullName>
    </submittedName>
</protein>
<dbReference type="RefSeq" id="WP_146844366.1">
    <property type="nucleotide sequence ID" value="NZ_BJWH01000001.1"/>
</dbReference>
<evidence type="ECO:0000313" key="3">
    <source>
        <dbReference type="Proteomes" id="UP000321049"/>
    </source>
</evidence>
<evidence type="ECO:0000256" key="1">
    <source>
        <dbReference type="SAM" id="MobiDB-lite"/>
    </source>
</evidence>
<comment type="caution">
    <text evidence="2">The sequence shown here is derived from an EMBL/GenBank/DDBJ whole genome shotgun (WGS) entry which is preliminary data.</text>
</comment>
<keyword evidence="3" id="KW-1185">Reference proteome</keyword>
<evidence type="ECO:0000313" key="2">
    <source>
        <dbReference type="EMBL" id="GEL96794.1"/>
    </source>
</evidence>
<reference evidence="2 3" key="1">
    <citation type="submission" date="2019-07" db="EMBL/GenBank/DDBJ databases">
        <title>Whole genome shotgun sequence of Cellulomonas terrae NBRC 100819.</title>
        <authorList>
            <person name="Hosoyama A."/>
            <person name="Uohara A."/>
            <person name="Ohji S."/>
            <person name="Ichikawa N."/>
        </authorList>
    </citation>
    <scope>NUCLEOTIDE SEQUENCE [LARGE SCALE GENOMIC DNA]</scope>
    <source>
        <strain evidence="2 3">NBRC 100819</strain>
    </source>
</reference>